<evidence type="ECO:0000256" key="5">
    <source>
        <dbReference type="ARBA" id="ARBA00022692"/>
    </source>
</evidence>
<keyword evidence="7 9" id="KW-0472">Membrane</keyword>
<evidence type="ECO:0000256" key="1">
    <source>
        <dbReference type="ARBA" id="ARBA00004429"/>
    </source>
</evidence>
<feature type="transmembrane region" description="Helical" evidence="9">
    <location>
        <begin position="86"/>
        <end position="108"/>
    </location>
</feature>
<gene>
    <name evidence="11" type="ordered locus">Saut_0945</name>
</gene>
<keyword evidence="12" id="KW-1185">Reference proteome</keyword>
<dbReference type="STRING" id="563040.Saut_0945"/>
<evidence type="ECO:0000256" key="7">
    <source>
        <dbReference type="ARBA" id="ARBA00023136"/>
    </source>
</evidence>
<dbReference type="PANTHER" id="PTHR35011:SF4">
    <property type="entry name" value="SLL1102 PROTEIN"/>
    <property type="match status" value="1"/>
</dbReference>
<dbReference type="PANTHER" id="PTHR35011">
    <property type="entry name" value="2,3-DIKETO-L-GULONATE TRAP TRANSPORTER SMALL PERMEASE PROTEIN YIAM"/>
    <property type="match status" value="1"/>
</dbReference>
<keyword evidence="6 9" id="KW-1133">Transmembrane helix</keyword>
<evidence type="ECO:0000259" key="10">
    <source>
        <dbReference type="Pfam" id="PF04290"/>
    </source>
</evidence>
<keyword evidence="3" id="KW-1003">Cell membrane</keyword>
<dbReference type="InterPro" id="IPR007387">
    <property type="entry name" value="TRAP_DctQ"/>
</dbReference>
<organism evidence="11 12">
    <name type="scientific">Sulfurimonas autotrophica (strain ATCC BAA-671 / DSM 16294 / JCM 11897 / OK10)</name>
    <dbReference type="NCBI Taxonomy" id="563040"/>
    <lineage>
        <taxon>Bacteria</taxon>
        <taxon>Pseudomonadati</taxon>
        <taxon>Campylobacterota</taxon>
        <taxon>Epsilonproteobacteria</taxon>
        <taxon>Campylobacterales</taxon>
        <taxon>Sulfurimonadaceae</taxon>
        <taxon>Sulfurimonas</taxon>
    </lineage>
</organism>
<evidence type="ECO:0000256" key="4">
    <source>
        <dbReference type="ARBA" id="ARBA00022519"/>
    </source>
</evidence>
<sequence>MLHVVDKFMKYVAYLTAVILALLVVLVVFDATSRYLFSHGSTALQELEWHFFDVVILLSIAFTLRYNAHVRVDIFYDRFSPKTQAFINIVSALFFVLPLSFLIIYIGIDFVEMSFVQHEASSDPGGLKYRWIVKALMPLGFIFLLLQALKELISDIKKWKSL</sequence>
<dbReference type="eggNOG" id="COG4665">
    <property type="taxonomic scope" value="Bacteria"/>
</dbReference>
<evidence type="ECO:0000313" key="11">
    <source>
        <dbReference type="EMBL" id="ADN08994.1"/>
    </source>
</evidence>
<accession>E0URQ0</accession>
<dbReference type="RefSeq" id="WP_013326750.1">
    <property type="nucleotide sequence ID" value="NC_014506.1"/>
</dbReference>
<dbReference type="EMBL" id="CP002205">
    <property type="protein sequence ID" value="ADN08994.1"/>
    <property type="molecule type" value="Genomic_DNA"/>
</dbReference>
<dbReference type="InterPro" id="IPR055348">
    <property type="entry name" value="DctQ"/>
</dbReference>
<feature type="domain" description="Tripartite ATP-independent periplasmic transporters DctQ component" evidence="10">
    <location>
        <begin position="23"/>
        <end position="157"/>
    </location>
</feature>
<evidence type="ECO:0000256" key="2">
    <source>
        <dbReference type="ARBA" id="ARBA00022448"/>
    </source>
</evidence>
<evidence type="ECO:0000256" key="9">
    <source>
        <dbReference type="SAM" id="Phobius"/>
    </source>
</evidence>
<dbReference type="KEGG" id="sua:Saut_0945"/>
<comment type="similarity">
    <text evidence="8">Belongs to the TRAP transporter small permease family.</text>
</comment>
<evidence type="ECO:0000313" key="12">
    <source>
        <dbReference type="Proteomes" id="UP000007803"/>
    </source>
</evidence>
<dbReference type="Proteomes" id="UP000007803">
    <property type="component" value="Chromosome"/>
</dbReference>
<name>E0URQ0_SULAO</name>
<proteinExistence type="inferred from homology"/>
<evidence type="ECO:0000256" key="6">
    <source>
        <dbReference type="ARBA" id="ARBA00022989"/>
    </source>
</evidence>
<comment type="subcellular location">
    <subcellularLocation>
        <location evidence="1">Cell inner membrane</location>
        <topology evidence="1">Multi-pass membrane protein</topology>
    </subcellularLocation>
</comment>
<dbReference type="Pfam" id="PF04290">
    <property type="entry name" value="DctQ"/>
    <property type="match status" value="1"/>
</dbReference>
<feature type="transmembrane region" description="Helical" evidence="9">
    <location>
        <begin position="128"/>
        <end position="149"/>
    </location>
</feature>
<keyword evidence="4" id="KW-0997">Cell inner membrane</keyword>
<dbReference type="AlphaFoldDB" id="E0URQ0"/>
<feature type="transmembrane region" description="Helical" evidence="9">
    <location>
        <begin position="12"/>
        <end position="29"/>
    </location>
</feature>
<evidence type="ECO:0000256" key="3">
    <source>
        <dbReference type="ARBA" id="ARBA00022475"/>
    </source>
</evidence>
<evidence type="ECO:0000256" key="8">
    <source>
        <dbReference type="ARBA" id="ARBA00038436"/>
    </source>
</evidence>
<dbReference type="HOGENOM" id="CLU_086356_2_2_7"/>
<reference evidence="12" key="1">
    <citation type="journal article" date="2010" name="Stand. Genomic Sci.">
        <title>Complete genome sequence of Sulfurimonas autotrophica type strain (OK10).</title>
        <authorList>
            <person name="Sikorski J."/>
            <person name="Munk C."/>
            <person name="Lapidus A."/>
            <person name="Djao O."/>
            <person name="Lucas S."/>
            <person name="Glavina Del Rio T."/>
            <person name="Nolan M."/>
            <person name="Tice H."/>
            <person name="Han C."/>
            <person name="Cheng J."/>
            <person name="Tapia R."/>
            <person name="Goodwin L."/>
            <person name="Pitluck S."/>
            <person name="Liolios K."/>
            <person name="Ivanova N."/>
            <person name="Mavromatis K."/>
            <person name="Mikhailova N."/>
            <person name="Pati A."/>
            <person name="Sims D."/>
            <person name="Meincke L."/>
            <person name="Brettin T."/>
            <person name="Detter J."/>
            <person name="Chen A."/>
            <person name="Palaniappan K."/>
            <person name="Land M."/>
            <person name="Hauser L."/>
            <person name="Chang Y."/>
            <person name="Jeffries C."/>
            <person name="Rohde M."/>
            <person name="Lang E."/>
            <person name="Spring S."/>
            <person name="Goker M."/>
            <person name="Woyke T."/>
            <person name="Bristow J."/>
            <person name="Eisen J."/>
            <person name="Markowitz V."/>
            <person name="Hugenholtz P."/>
            <person name="Kyrpides N."/>
            <person name="Klenk H."/>
        </authorList>
    </citation>
    <scope>NUCLEOTIDE SEQUENCE [LARGE SCALE GENOMIC DNA]</scope>
    <source>
        <strain evidence="12">ATCC BAA-671 / DSM 16294 / JCM 11897 / OK10</strain>
    </source>
</reference>
<dbReference type="GO" id="GO:0005886">
    <property type="term" value="C:plasma membrane"/>
    <property type="evidence" value="ECO:0007669"/>
    <property type="project" value="UniProtKB-SubCell"/>
</dbReference>
<keyword evidence="5 9" id="KW-0812">Transmembrane</keyword>
<protein>
    <submittedName>
        <fullName evidence="11">Tripartite ATP-independent periplasmic transporter DctQ component</fullName>
    </submittedName>
</protein>
<feature type="transmembrane region" description="Helical" evidence="9">
    <location>
        <begin position="49"/>
        <end position="66"/>
    </location>
</feature>
<keyword evidence="2" id="KW-0813">Transport</keyword>